<dbReference type="InterPro" id="IPR016024">
    <property type="entry name" value="ARM-type_fold"/>
</dbReference>
<dbReference type="SUPFAM" id="SSF48371">
    <property type="entry name" value="ARM repeat"/>
    <property type="match status" value="1"/>
</dbReference>
<dbReference type="InterPro" id="IPR000719">
    <property type="entry name" value="Prot_kinase_dom"/>
</dbReference>
<dbReference type="Gene3D" id="1.10.510.10">
    <property type="entry name" value="Transferase(Phosphotransferase) domain 1"/>
    <property type="match status" value="1"/>
</dbReference>
<dbReference type="Proteomes" id="UP001215712">
    <property type="component" value="Unassembled WGS sequence"/>
</dbReference>
<name>A0AAD6HWU2_9EURO</name>
<dbReference type="GO" id="GO:0006409">
    <property type="term" value="P:tRNA export from nucleus"/>
    <property type="evidence" value="ECO:0007669"/>
    <property type="project" value="TreeGrafter"/>
</dbReference>
<comment type="caution">
    <text evidence="3">The sequence shown here is derived from an EMBL/GenBank/DDBJ whole genome shotgun (WGS) entry which is preliminary data.</text>
</comment>
<evidence type="ECO:0000313" key="3">
    <source>
        <dbReference type="EMBL" id="KAJ5740828.1"/>
    </source>
</evidence>
<evidence type="ECO:0000259" key="2">
    <source>
        <dbReference type="PROSITE" id="PS50011"/>
    </source>
</evidence>
<reference evidence="3" key="2">
    <citation type="submission" date="2023-01" db="EMBL/GenBank/DDBJ databases">
        <authorList>
            <person name="Petersen C."/>
        </authorList>
    </citation>
    <scope>NUCLEOTIDE SEQUENCE</scope>
    <source>
        <strain evidence="3">IBT 17514</strain>
    </source>
</reference>
<gene>
    <name evidence="3" type="ORF">N7493_000700</name>
</gene>
<proteinExistence type="predicted"/>
<feature type="domain" description="Protein kinase" evidence="2">
    <location>
        <begin position="1"/>
        <end position="274"/>
    </location>
</feature>
<dbReference type="InterPro" id="IPR011009">
    <property type="entry name" value="Kinase-like_dom_sf"/>
</dbReference>
<keyword evidence="4" id="KW-1185">Reference proteome</keyword>
<dbReference type="InterPro" id="IPR011989">
    <property type="entry name" value="ARM-like"/>
</dbReference>
<accession>A0AAD6HWU2</accession>
<organism evidence="3 4">
    <name type="scientific">Penicillium malachiteum</name>
    <dbReference type="NCBI Taxonomy" id="1324776"/>
    <lineage>
        <taxon>Eukaryota</taxon>
        <taxon>Fungi</taxon>
        <taxon>Dikarya</taxon>
        <taxon>Ascomycota</taxon>
        <taxon>Pezizomycotina</taxon>
        <taxon>Eurotiomycetes</taxon>
        <taxon>Eurotiomycetidae</taxon>
        <taxon>Eurotiales</taxon>
        <taxon>Aspergillaceae</taxon>
        <taxon>Penicillium</taxon>
    </lineage>
</organism>
<protein>
    <recommendedName>
        <fullName evidence="2">Protein kinase domain-containing protein</fullName>
    </recommendedName>
</protein>
<evidence type="ECO:0000313" key="4">
    <source>
        <dbReference type="Proteomes" id="UP001215712"/>
    </source>
</evidence>
<dbReference type="GO" id="GO:0004672">
    <property type="term" value="F:protein kinase activity"/>
    <property type="evidence" value="ECO:0007669"/>
    <property type="project" value="InterPro"/>
</dbReference>
<dbReference type="SUPFAM" id="SSF56112">
    <property type="entry name" value="Protein kinase-like (PK-like)"/>
    <property type="match status" value="1"/>
</dbReference>
<feature type="region of interest" description="Disordered" evidence="1">
    <location>
        <begin position="559"/>
        <end position="741"/>
    </location>
</feature>
<feature type="compositionally biased region" description="Acidic residues" evidence="1">
    <location>
        <begin position="730"/>
        <end position="741"/>
    </location>
</feature>
<dbReference type="GO" id="GO:0005737">
    <property type="term" value="C:cytoplasm"/>
    <property type="evidence" value="ECO:0007669"/>
    <property type="project" value="TreeGrafter"/>
</dbReference>
<feature type="compositionally biased region" description="Acidic residues" evidence="1">
    <location>
        <begin position="618"/>
        <end position="640"/>
    </location>
</feature>
<feature type="compositionally biased region" description="Low complexity" evidence="1">
    <location>
        <begin position="644"/>
        <end position="667"/>
    </location>
</feature>
<dbReference type="PANTHER" id="PTHR12984">
    <property type="entry name" value="SCY1-RELATED S/T PROTEIN KINASE-LIKE"/>
    <property type="match status" value="1"/>
</dbReference>
<dbReference type="EMBL" id="JAQJAN010000001">
    <property type="protein sequence ID" value="KAJ5740828.1"/>
    <property type="molecule type" value="Genomic_DNA"/>
</dbReference>
<evidence type="ECO:0000256" key="1">
    <source>
        <dbReference type="SAM" id="MobiDB-lite"/>
    </source>
</evidence>
<dbReference type="PROSITE" id="PS50011">
    <property type="entry name" value="PROTEIN_KINASE_DOM"/>
    <property type="match status" value="1"/>
</dbReference>
<dbReference type="Gene3D" id="3.30.200.20">
    <property type="entry name" value="Phosphorylase Kinase, domain 1"/>
    <property type="match status" value="1"/>
</dbReference>
<dbReference type="Gene3D" id="1.25.10.10">
    <property type="entry name" value="Leucine-rich Repeat Variant"/>
    <property type="match status" value="1"/>
</dbReference>
<dbReference type="AlphaFoldDB" id="A0AAD6HWU2"/>
<sequence length="741" mass="79659">MDFLKSAVASAIAKGSSLPFSLGDRVDIGDSIWTLHNGTKRDDSSACSVFTFDIAANRSRLPLAKNAVRKARTLRHPGVIKVLDTIESTLKFINGDASSVHGAVRASSVYTSESGEWKLGGFDILSSMKEDDAIIYTYGSIVPDAARYTPPEVAKGGWDVIKRHPLAAVDAYGLGVLIFEIFNGSFSGDQIGKTTNIPPSMHQSYKRLCTANPKLRLSPAQFVEQGKRHGGFFQTSLIRLTEDIESLGLKTDAEREEFINELDNLSDDFPEDFFKMKVLPELLKSVEFGGGGPKVLSATLKIGAKLSADEFNAKLTPVVVRLFGNPDRALRVCLLDNLPLMIDNLPQKVVNDKIFPQMTSGFTDVAPIVREQTVKAVLSVINKLSDRVINGELLKFLARTANDEQPGIRTNTTICLGKIAKNLGQGSRSKVLVAAFSRAIRDPFVHGRNAGLLALGATIDVFNDEDCAAKILPAICPALLDKEKLVRDQANKTLDLYLQRVRKVGSTMADTVLPPVTAEAAEPNKPDARIGTSNDNSWAGWAISSFTNKIAAANGEIEPTASATKPAESDSTRSASVPRPTKSSPSAQLDLPKQNLRPVAQPLGRSLSDCPPATAYEPPEEEDDALDAWGAMEDDDENDVDPFTAAVASPNPSSPDPSTTTKSSTVPYDDGGEPDFAGWLAAKSQAKTKKPLPKGLGKVGSTPSAATKPPVKPRVVPALAKKIDTKPKDEDEDDGWGDAWD</sequence>
<reference evidence="3" key="1">
    <citation type="journal article" date="2023" name="IMA Fungus">
        <title>Comparative genomic study of the Penicillium genus elucidates a diverse pangenome and 15 lateral gene transfer events.</title>
        <authorList>
            <person name="Petersen C."/>
            <person name="Sorensen T."/>
            <person name="Nielsen M.R."/>
            <person name="Sondergaard T.E."/>
            <person name="Sorensen J.L."/>
            <person name="Fitzpatrick D.A."/>
            <person name="Frisvad J.C."/>
            <person name="Nielsen K.L."/>
        </authorList>
    </citation>
    <scope>NUCLEOTIDE SEQUENCE</scope>
    <source>
        <strain evidence="3">IBT 17514</strain>
    </source>
</reference>
<dbReference type="InterPro" id="IPR051177">
    <property type="entry name" value="CIK-Related_Protein"/>
</dbReference>
<dbReference type="GO" id="GO:0005524">
    <property type="term" value="F:ATP binding"/>
    <property type="evidence" value="ECO:0007669"/>
    <property type="project" value="InterPro"/>
</dbReference>
<dbReference type="PANTHER" id="PTHR12984:SF3">
    <property type="entry name" value="N-TERMINAL KINASE-LIKE PROTEIN"/>
    <property type="match status" value="1"/>
</dbReference>